<feature type="transmembrane region" description="Helical" evidence="1">
    <location>
        <begin position="85"/>
        <end position="106"/>
    </location>
</feature>
<dbReference type="CDD" id="cd09071">
    <property type="entry name" value="FAR_C"/>
    <property type="match status" value="1"/>
</dbReference>
<dbReference type="EMBL" id="HBUF01269754">
    <property type="protein sequence ID" value="CAG6684898.1"/>
    <property type="molecule type" value="Transcribed_RNA"/>
</dbReference>
<reference evidence="3" key="1">
    <citation type="submission" date="2021-05" db="EMBL/GenBank/DDBJ databases">
        <authorList>
            <person name="Alioto T."/>
            <person name="Alioto T."/>
            <person name="Gomez Garrido J."/>
        </authorList>
    </citation>
    <scope>NUCLEOTIDE SEQUENCE</scope>
</reference>
<dbReference type="GO" id="GO:0080019">
    <property type="term" value="F:alcohol-forming very long-chain fatty acyl-CoA reductase activity"/>
    <property type="evidence" value="ECO:0007669"/>
    <property type="project" value="InterPro"/>
</dbReference>
<dbReference type="InterPro" id="IPR033640">
    <property type="entry name" value="FAR_C"/>
</dbReference>
<keyword evidence="1" id="KW-0472">Membrane</keyword>
<keyword evidence="1" id="KW-0812">Transmembrane</keyword>
<sequence length="115" mass="13768">MIKMYKKIQRLTLVLKSFTTCQWNFDDTNVETLWHQMDARDQALFPFNIQDVDWDDYVDNNARGVRLYVLLDTHEHSQYAKRRYLMLRAANLMLWTSLTSMLVYGVSNMIPKSRL</sequence>
<dbReference type="InterPro" id="IPR026055">
    <property type="entry name" value="FAR"/>
</dbReference>
<keyword evidence="1" id="KW-1133">Transmembrane helix</keyword>
<dbReference type="PANTHER" id="PTHR11011">
    <property type="entry name" value="MALE STERILITY PROTEIN 2-RELATED"/>
    <property type="match status" value="1"/>
</dbReference>
<dbReference type="Pfam" id="PF03015">
    <property type="entry name" value="Sterile"/>
    <property type="match status" value="1"/>
</dbReference>
<proteinExistence type="predicted"/>
<protein>
    <submittedName>
        <fullName evidence="3">Fatty acyl-CoA reductase CG5065</fullName>
    </submittedName>
</protein>
<organism evidence="3">
    <name type="scientific">Cacopsylla melanoneura</name>
    <dbReference type="NCBI Taxonomy" id="428564"/>
    <lineage>
        <taxon>Eukaryota</taxon>
        <taxon>Metazoa</taxon>
        <taxon>Ecdysozoa</taxon>
        <taxon>Arthropoda</taxon>
        <taxon>Hexapoda</taxon>
        <taxon>Insecta</taxon>
        <taxon>Pterygota</taxon>
        <taxon>Neoptera</taxon>
        <taxon>Paraneoptera</taxon>
        <taxon>Hemiptera</taxon>
        <taxon>Sternorrhyncha</taxon>
        <taxon>Psylloidea</taxon>
        <taxon>Psyllidae</taxon>
        <taxon>Psyllinae</taxon>
        <taxon>Cacopsylla</taxon>
    </lineage>
</organism>
<accession>A0A8D8X5Q6</accession>
<name>A0A8D8X5Q6_9HEMI</name>
<feature type="domain" description="Fatty acyl-CoA reductase C-terminal" evidence="2">
    <location>
        <begin position="1"/>
        <end position="70"/>
    </location>
</feature>
<dbReference type="GO" id="GO:0005777">
    <property type="term" value="C:peroxisome"/>
    <property type="evidence" value="ECO:0007669"/>
    <property type="project" value="TreeGrafter"/>
</dbReference>
<evidence type="ECO:0000256" key="1">
    <source>
        <dbReference type="SAM" id="Phobius"/>
    </source>
</evidence>
<dbReference type="EMBL" id="HBUF01612727">
    <property type="protein sequence ID" value="CAG6779079.1"/>
    <property type="molecule type" value="Transcribed_RNA"/>
</dbReference>
<dbReference type="PANTHER" id="PTHR11011:SF60">
    <property type="entry name" value="FATTY ACYL-COA REDUCTASE-RELATED"/>
    <property type="match status" value="1"/>
</dbReference>
<evidence type="ECO:0000313" key="3">
    <source>
        <dbReference type="EMBL" id="CAG6684898.1"/>
    </source>
</evidence>
<dbReference type="AlphaFoldDB" id="A0A8D8X5Q6"/>
<dbReference type="GO" id="GO:0035336">
    <property type="term" value="P:long-chain fatty-acyl-CoA metabolic process"/>
    <property type="evidence" value="ECO:0007669"/>
    <property type="project" value="TreeGrafter"/>
</dbReference>
<evidence type="ECO:0000259" key="2">
    <source>
        <dbReference type="Pfam" id="PF03015"/>
    </source>
</evidence>